<organism evidence="1 2">
    <name type="scientific">Castor canadensis</name>
    <name type="common">American beaver</name>
    <dbReference type="NCBI Taxonomy" id="51338"/>
    <lineage>
        <taxon>Eukaryota</taxon>
        <taxon>Metazoa</taxon>
        <taxon>Chordata</taxon>
        <taxon>Craniata</taxon>
        <taxon>Vertebrata</taxon>
        <taxon>Euteleostomi</taxon>
        <taxon>Mammalia</taxon>
        <taxon>Eutheria</taxon>
        <taxon>Euarchontoglires</taxon>
        <taxon>Glires</taxon>
        <taxon>Rodentia</taxon>
        <taxon>Castorimorpha</taxon>
        <taxon>Castoridae</taxon>
        <taxon>Castor</taxon>
    </lineage>
</organism>
<evidence type="ECO:0000313" key="1">
    <source>
        <dbReference type="Proteomes" id="UP001732720"/>
    </source>
</evidence>
<name>A0AC58N232_CASCN</name>
<keyword evidence="1" id="KW-1185">Reference proteome</keyword>
<protein>
    <submittedName>
        <fullName evidence="2">Uncharacterized protein</fullName>
    </submittedName>
</protein>
<accession>A0AC58N232</accession>
<dbReference type="Proteomes" id="UP001732720">
    <property type="component" value="Chromosome 7"/>
</dbReference>
<evidence type="ECO:0000313" key="2">
    <source>
        <dbReference type="RefSeq" id="XP_073935719.1"/>
    </source>
</evidence>
<sequence length="340" mass="35418">MRDALICACAAGSQRERLPLCPVIDARSLASLGPRGHSVSGAPGPGSAKRRGESAGLACAPGLARVRVLRGSWGGVAAGKREAPARREERSGAQGAGRRCSQAGLSPGSGGRKGSHPSSRRLPSPSLRLLALRATGPGRGALAAELLEDSGRARAGRWGSEAGFCPLLLRFDFLLRPAPPRTFCGGRGRGAELRPRRGSGGGEGPRGRAAVAGLCRAPPWPSGRPSRRVGQSPASPASRSLPWAEPLVFPFASPTLHAYSAAAPSQGVVLPLPHVVVGPLAYFLLRGGNFLCSFLFFFFPSLLSPGEMQCGRLRHRNIRVLGIKPPGPCTFLGGTTELYP</sequence>
<reference evidence="2" key="1">
    <citation type="submission" date="2025-08" db="UniProtKB">
        <authorList>
            <consortium name="RefSeq"/>
        </authorList>
    </citation>
    <scope>IDENTIFICATION</scope>
</reference>
<gene>
    <name evidence="2" type="primary">LOC141424891</name>
</gene>
<dbReference type="RefSeq" id="XP_073935719.1">
    <property type="nucleotide sequence ID" value="XM_074079618.1"/>
</dbReference>
<proteinExistence type="predicted"/>